<dbReference type="EMBL" id="JAGUCN010000030">
    <property type="protein sequence ID" value="MBS2213594.1"/>
    <property type="molecule type" value="Genomic_DNA"/>
</dbReference>
<comment type="caution">
    <text evidence="7">The sequence shown here is derived from an EMBL/GenBank/DDBJ whole genome shotgun (WGS) entry which is preliminary data.</text>
</comment>
<feature type="transmembrane region" description="Helical" evidence="6">
    <location>
        <begin position="56"/>
        <end position="74"/>
    </location>
</feature>
<dbReference type="CDD" id="cd10432">
    <property type="entry name" value="BI-1-like_bacterial"/>
    <property type="match status" value="1"/>
</dbReference>
<evidence type="ECO:0000313" key="7">
    <source>
        <dbReference type="EMBL" id="MBS2213594.1"/>
    </source>
</evidence>
<dbReference type="Pfam" id="PF01027">
    <property type="entry name" value="Bax1-I"/>
    <property type="match status" value="1"/>
</dbReference>
<evidence type="ECO:0000256" key="2">
    <source>
        <dbReference type="ARBA" id="ARBA00010350"/>
    </source>
</evidence>
<sequence>MKQSISFTQEAAIAAEQQRFMTKVYGWMSFALIITGLVAMWTASTPQLINLIFSNQFVFIGIIVLEFILVARLVSVIKSISAQMATMLFILYAFLNGITLSAIFIVFTEASIATTFYVTAGTFGIMSLYGYFTKSDLSRFGNLFFMALIGLILASVVNMFLHNEQLYWITTYVGVLLFVGLTAYDTQKIKKMNIIGNEGTEEDKKEAIIGALTLYLDFINLFLYLLRIFGKRK</sequence>
<feature type="transmembrane region" description="Helical" evidence="6">
    <location>
        <begin position="207"/>
        <end position="229"/>
    </location>
</feature>
<keyword evidence="8" id="KW-1185">Reference proteome</keyword>
<evidence type="ECO:0000256" key="4">
    <source>
        <dbReference type="ARBA" id="ARBA00022989"/>
    </source>
</evidence>
<keyword evidence="3 6" id="KW-0812">Transmembrane</keyword>
<dbReference type="PANTHER" id="PTHR23291:SF50">
    <property type="entry name" value="PROTEIN LIFEGUARD 4"/>
    <property type="match status" value="1"/>
</dbReference>
<dbReference type="InterPro" id="IPR006214">
    <property type="entry name" value="Bax_inhibitor_1-related"/>
</dbReference>
<keyword evidence="5 6" id="KW-0472">Membrane</keyword>
<evidence type="ECO:0000256" key="3">
    <source>
        <dbReference type="ARBA" id="ARBA00022692"/>
    </source>
</evidence>
<evidence type="ECO:0000256" key="5">
    <source>
        <dbReference type="ARBA" id="ARBA00023136"/>
    </source>
</evidence>
<evidence type="ECO:0000256" key="1">
    <source>
        <dbReference type="ARBA" id="ARBA00004141"/>
    </source>
</evidence>
<evidence type="ECO:0000313" key="8">
    <source>
        <dbReference type="Proteomes" id="UP000721861"/>
    </source>
</evidence>
<name>A0ABS5KEV9_9BACT</name>
<reference evidence="7 8" key="1">
    <citation type="journal article" date="2014" name="Int. J. Syst. Evol. Microbiol.">
        <title>Carboxylicivirga gen. nov. in the family Marinilabiliaceae with two novel species, Carboxylicivirga mesophila sp. nov. and Carboxylicivirga taeanensis sp. nov., and reclassification of Cytophaga fermentans as Saccharicrinis fermentans gen. nov., comb. nov.</title>
        <authorList>
            <person name="Yang S.H."/>
            <person name="Seo H.S."/>
            <person name="Woo J.H."/>
            <person name="Oh H.M."/>
            <person name="Jang H."/>
            <person name="Lee J.H."/>
            <person name="Kim S.J."/>
            <person name="Kwon K.K."/>
        </authorList>
    </citation>
    <scope>NUCLEOTIDE SEQUENCE [LARGE SCALE GENOMIC DNA]</scope>
    <source>
        <strain evidence="7 8">JCM 18290</strain>
    </source>
</reference>
<organism evidence="7 8">
    <name type="scientific">Carboxylicivirga mesophila</name>
    <dbReference type="NCBI Taxonomy" id="1166478"/>
    <lineage>
        <taxon>Bacteria</taxon>
        <taxon>Pseudomonadati</taxon>
        <taxon>Bacteroidota</taxon>
        <taxon>Bacteroidia</taxon>
        <taxon>Marinilabiliales</taxon>
        <taxon>Marinilabiliaceae</taxon>
        <taxon>Carboxylicivirga</taxon>
    </lineage>
</organism>
<dbReference type="PANTHER" id="PTHR23291">
    <property type="entry name" value="BAX INHIBITOR-RELATED"/>
    <property type="match status" value="1"/>
</dbReference>
<proteinExistence type="inferred from homology"/>
<feature type="transmembrane region" description="Helical" evidence="6">
    <location>
        <begin position="167"/>
        <end position="186"/>
    </location>
</feature>
<feature type="transmembrane region" description="Helical" evidence="6">
    <location>
        <begin position="24"/>
        <end position="44"/>
    </location>
</feature>
<accession>A0ABS5KEV9</accession>
<protein>
    <submittedName>
        <fullName evidence="7">Bax inhibitor-1/YccA family protein</fullName>
    </submittedName>
</protein>
<gene>
    <name evidence="7" type="ORF">KEM09_19455</name>
</gene>
<keyword evidence="4 6" id="KW-1133">Transmembrane helix</keyword>
<dbReference type="Proteomes" id="UP000721861">
    <property type="component" value="Unassembled WGS sequence"/>
</dbReference>
<feature type="transmembrane region" description="Helical" evidence="6">
    <location>
        <begin position="143"/>
        <end position="161"/>
    </location>
</feature>
<comment type="subcellular location">
    <subcellularLocation>
        <location evidence="1">Membrane</location>
        <topology evidence="1">Multi-pass membrane protein</topology>
    </subcellularLocation>
</comment>
<evidence type="ECO:0000256" key="6">
    <source>
        <dbReference type="RuleBase" id="RU004379"/>
    </source>
</evidence>
<feature type="transmembrane region" description="Helical" evidence="6">
    <location>
        <begin position="112"/>
        <end position="131"/>
    </location>
</feature>
<feature type="transmembrane region" description="Helical" evidence="6">
    <location>
        <begin position="86"/>
        <end position="106"/>
    </location>
</feature>
<dbReference type="RefSeq" id="WP_212230977.1">
    <property type="nucleotide sequence ID" value="NZ_JAGUCN010000030.1"/>
</dbReference>
<comment type="similarity">
    <text evidence="2 6">Belongs to the BI1 family.</text>
</comment>